<evidence type="ECO:0000313" key="9">
    <source>
        <dbReference type="EMBL" id="HIK00415.1"/>
    </source>
</evidence>
<dbReference type="InterPro" id="IPR006131">
    <property type="entry name" value="Asp_carbamoyltransf_Asp/Orn-bd"/>
</dbReference>
<dbReference type="InterPro" id="IPR006132">
    <property type="entry name" value="Asp/Orn_carbamoyltranf_P-bd"/>
</dbReference>
<keyword evidence="5" id="KW-0963">Cytoplasm</keyword>
<comment type="similarity">
    <text evidence="1 5">Belongs to the aspartate/ornithine carbamoyltransferase superfamily. OTCase family.</text>
</comment>
<feature type="coiled-coil region" evidence="6">
    <location>
        <begin position="17"/>
        <end position="44"/>
    </location>
</feature>
<feature type="domain" description="Aspartate/ornithine carbamoyltransferase carbamoyl-P binding" evidence="8">
    <location>
        <begin position="7"/>
        <end position="147"/>
    </location>
</feature>
<evidence type="ECO:0000256" key="3">
    <source>
        <dbReference type="ARBA" id="ARBA00022679"/>
    </source>
</evidence>
<sequence>MGSLSVKHLISINDLSRVDIEKIFEKSKELKEKLKKEISHEELKGKTLAMIFEKPSTRTRASFEIAMTQLGGHAMFLSQNDLQLGRGESIADTAKVLSRYADAIMARTYQHETLLELAKNSSVPVINGLSDFEHPCQILGDLFSIIEHKGSLENLKLAWTGDGNNVCNSLIYSCAKLGIELSVATPKKYKPSEKVWKNIGSYAKSKISWTENLKEAVKNSDVIFTDTWVSMGQEKEKTKRLKIFKPYQVNEKLAKNAKPDYLFMHCLPAYRGYEVTADIIDGPHSIVLDEAENRLHVQKGILALLLK</sequence>
<evidence type="ECO:0000256" key="5">
    <source>
        <dbReference type="HAMAP-Rule" id="MF_01109"/>
    </source>
</evidence>
<feature type="domain" description="Aspartate/ornithine carbamoyltransferase Asp/Orn-binding" evidence="7">
    <location>
        <begin position="154"/>
        <end position="305"/>
    </location>
</feature>
<keyword evidence="3 5" id="KW-0808">Transferase</keyword>
<dbReference type="PANTHER" id="PTHR45753:SF3">
    <property type="entry name" value="ORNITHINE TRANSCARBAMYLASE, MITOCHONDRIAL"/>
    <property type="match status" value="1"/>
</dbReference>
<keyword evidence="10" id="KW-1185">Reference proteome</keyword>
<gene>
    <name evidence="9" type="primary">argF</name>
    <name evidence="9" type="ORF">H1016_02635</name>
</gene>
<dbReference type="FunFam" id="3.40.50.1370:FF:000008">
    <property type="entry name" value="Ornithine carbamoyltransferase"/>
    <property type="match status" value="1"/>
</dbReference>
<evidence type="ECO:0000259" key="7">
    <source>
        <dbReference type="Pfam" id="PF00185"/>
    </source>
</evidence>
<proteinExistence type="inferred from homology"/>
<dbReference type="PANTHER" id="PTHR45753">
    <property type="entry name" value="ORNITHINE CARBAMOYLTRANSFERASE, MITOCHONDRIAL"/>
    <property type="match status" value="1"/>
</dbReference>
<feature type="binding site" evidence="5">
    <location>
        <position position="294"/>
    </location>
    <ligand>
        <name>carbamoyl phosphate</name>
        <dbReference type="ChEBI" id="CHEBI:58228"/>
    </ligand>
</feature>
<evidence type="ECO:0000256" key="6">
    <source>
        <dbReference type="SAM" id="Coils"/>
    </source>
</evidence>
<dbReference type="NCBIfam" id="NF001986">
    <property type="entry name" value="PRK00779.1"/>
    <property type="match status" value="1"/>
</dbReference>
<accession>A0A832UVE2</accession>
<keyword evidence="6" id="KW-0175">Coiled coil</keyword>
<feature type="binding site" evidence="5">
    <location>
        <begin position="266"/>
        <end position="267"/>
    </location>
    <ligand>
        <name>carbamoyl phosphate</name>
        <dbReference type="ChEBI" id="CHEBI:58228"/>
    </ligand>
</feature>
<comment type="subcellular location">
    <subcellularLocation>
        <location evidence="5">Cytoplasm</location>
    </subcellularLocation>
</comment>
<feature type="binding site" evidence="5">
    <location>
        <begin position="56"/>
        <end position="59"/>
    </location>
    <ligand>
        <name>carbamoyl phosphate</name>
        <dbReference type="ChEBI" id="CHEBI:58228"/>
    </ligand>
</feature>
<evidence type="ECO:0000256" key="1">
    <source>
        <dbReference type="ARBA" id="ARBA00007805"/>
    </source>
</evidence>
<dbReference type="Pfam" id="PF00185">
    <property type="entry name" value="OTCace"/>
    <property type="match status" value="1"/>
</dbReference>
<dbReference type="SUPFAM" id="SSF53671">
    <property type="entry name" value="Aspartate/ornithine carbamoyltransferase"/>
    <property type="match status" value="1"/>
</dbReference>
<dbReference type="Proteomes" id="UP000646946">
    <property type="component" value="Unassembled WGS sequence"/>
</dbReference>
<dbReference type="EC" id="2.1.3.3" evidence="2 5"/>
<dbReference type="GO" id="GO:0004585">
    <property type="term" value="F:ornithine carbamoyltransferase activity"/>
    <property type="evidence" value="ECO:0007669"/>
    <property type="project" value="UniProtKB-UniRule"/>
</dbReference>
<dbReference type="GO" id="GO:0016597">
    <property type="term" value="F:amino acid binding"/>
    <property type="evidence" value="ECO:0007669"/>
    <property type="project" value="InterPro"/>
</dbReference>
<dbReference type="PRINTS" id="PR00102">
    <property type="entry name" value="OTCASE"/>
</dbReference>
<dbReference type="Gene3D" id="3.40.50.1370">
    <property type="entry name" value="Aspartate/ornithine carbamoyltransferase"/>
    <property type="match status" value="2"/>
</dbReference>
<feature type="binding site" evidence="5">
    <location>
        <position position="165"/>
    </location>
    <ligand>
        <name>L-ornithine</name>
        <dbReference type="ChEBI" id="CHEBI:46911"/>
    </ligand>
</feature>
<dbReference type="NCBIfam" id="TIGR00658">
    <property type="entry name" value="orni_carb_tr"/>
    <property type="match status" value="1"/>
</dbReference>
<dbReference type="InterPro" id="IPR024904">
    <property type="entry name" value="OTCase_ArgI"/>
</dbReference>
<comment type="catalytic activity">
    <reaction evidence="4 5">
        <text>carbamoyl phosphate + L-ornithine = L-citrulline + phosphate + H(+)</text>
        <dbReference type="Rhea" id="RHEA:19513"/>
        <dbReference type="ChEBI" id="CHEBI:15378"/>
        <dbReference type="ChEBI" id="CHEBI:43474"/>
        <dbReference type="ChEBI" id="CHEBI:46911"/>
        <dbReference type="ChEBI" id="CHEBI:57743"/>
        <dbReference type="ChEBI" id="CHEBI:58228"/>
        <dbReference type="EC" id="2.1.3.3"/>
    </reaction>
</comment>
<dbReference type="PRINTS" id="PR00100">
    <property type="entry name" value="AOTCASE"/>
</dbReference>
<name>A0A832UVE2_9ARCH</name>
<dbReference type="GO" id="GO:0005737">
    <property type="term" value="C:cytoplasm"/>
    <property type="evidence" value="ECO:0007669"/>
    <property type="project" value="UniProtKB-SubCell"/>
</dbReference>
<organism evidence="9 10">
    <name type="scientific">Candidatus Naiadarchaeum limnaeum</name>
    <dbReference type="NCBI Taxonomy" id="2756139"/>
    <lineage>
        <taxon>Archaea</taxon>
        <taxon>Candidatus Undinarchaeota</taxon>
        <taxon>Candidatus Undinarchaeia</taxon>
        <taxon>Candidatus Naiadarchaeales</taxon>
        <taxon>Candidatus Naiadarchaeaceae</taxon>
        <taxon>Candidatus Naiadarchaeum</taxon>
    </lineage>
</organism>
<evidence type="ECO:0000256" key="4">
    <source>
        <dbReference type="ARBA" id="ARBA00048772"/>
    </source>
</evidence>
<evidence type="ECO:0000259" key="8">
    <source>
        <dbReference type="Pfam" id="PF02729"/>
    </source>
</evidence>
<dbReference type="InterPro" id="IPR036901">
    <property type="entry name" value="Asp/Orn_carbamoylTrfase_sf"/>
</dbReference>
<feature type="binding site" evidence="5">
    <location>
        <position position="83"/>
    </location>
    <ligand>
        <name>carbamoyl phosphate</name>
        <dbReference type="ChEBI" id="CHEBI:58228"/>
    </ligand>
</feature>
<dbReference type="InterPro" id="IPR006130">
    <property type="entry name" value="Asp/Orn_carbamoylTrfase"/>
</dbReference>
<feature type="binding site" evidence="5">
    <location>
        <begin position="230"/>
        <end position="231"/>
    </location>
    <ligand>
        <name>L-ornithine</name>
        <dbReference type="ChEBI" id="CHEBI:46911"/>
    </ligand>
</feature>
<dbReference type="InterPro" id="IPR002292">
    <property type="entry name" value="Orn/put_carbamltrans"/>
</dbReference>
<protein>
    <recommendedName>
        <fullName evidence="2 5">Ornithine carbamoyltransferase</fullName>
        <shortName evidence="5">OTCase</shortName>
        <ecNumber evidence="2 5">2.1.3.3</ecNumber>
    </recommendedName>
</protein>
<evidence type="ECO:0000313" key="10">
    <source>
        <dbReference type="Proteomes" id="UP000646946"/>
    </source>
</evidence>
<comment type="caution">
    <text evidence="9">The sequence shown here is derived from an EMBL/GenBank/DDBJ whole genome shotgun (WGS) entry which is preliminary data.</text>
</comment>
<dbReference type="HAMAP" id="MF_01109">
    <property type="entry name" value="OTCase"/>
    <property type="match status" value="1"/>
</dbReference>
<dbReference type="GO" id="GO:0042450">
    <property type="term" value="P:L-arginine biosynthetic process via ornithine"/>
    <property type="evidence" value="ECO:0007669"/>
    <property type="project" value="UniProtKB-UniRule"/>
</dbReference>
<evidence type="ECO:0000256" key="2">
    <source>
        <dbReference type="ARBA" id="ARBA00013007"/>
    </source>
</evidence>
<reference evidence="9 10" key="1">
    <citation type="journal article" name="Nat. Commun.">
        <title>Undinarchaeota illuminate DPANN phylogeny and the impact of gene transfer on archaeal evolution.</title>
        <authorList>
            <person name="Dombrowski N."/>
            <person name="Williams T.A."/>
            <person name="Sun J."/>
            <person name="Woodcroft B.J."/>
            <person name="Lee J.H."/>
            <person name="Minh B.Q."/>
            <person name="Rinke C."/>
            <person name="Spang A."/>
        </authorList>
    </citation>
    <scope>NUCLEOTIDE SEQUENCE [LARGE SCALE GENOMIC DNA]</scope>
    <source>
        <strain evidence="9">MAG_bin1129</strain>
    </source>
</reference>
<dbReference type="GO" id="GO:0019240">
    <property type="term" value="P:citrulline biosynthetic process"/>
    <property type="evidence" value="ECO:0007669"/>
    <property type="project" value="TreeGrafter"/>
</dbReference>
<feature type="binding site" evidence="5">
    <location>
        <position position="226"/>
    </location>
    <ligand>
        <name>L-ornithine</name>
        <dbReference type="ChEBI" id="CHEBI:46911"/>
    </ligand>
</feature>
<dbReference type="Pfam" id="PF02729">
    <property type="entry name" value="OTCace_N"/>
    <property type="match status" value="1"/>
</dbReference>
<feature type="binding site" evidence="5">
    <location>
        <begin position="134"/>
        <end position="137"/>
    </location>
    <ligand>
        <name>carbamoyl phosphate</name>
        <dbReference type="ChEBI" id="CHEBI:58228"/>
    </ligand>
</feature>
<dbReference type="EMBL" id="DVAB01000023">
    <property type="protein sequence ID" value="HIK00415.1"/>
    <property type="molecule type" value="Genomic_DNA"/>
</dbReference>
<feature type="binding site" evidence="5">
    <location>
        <position position="107"/>
    </location>
    <ligand>
        <name>carbamoyl phosphate</name>
        <dbReference type="ChEBI" id="CHEBI:58228"/>
    </ligand>
</feature>
<dbReference type="PROSITE" id="PS00097">
    <property type="entry name" value="CARBAMOYLTRANSFERASE"/>
    <property type="match status" value="1"/>
</dbReference>
<dbReference type="AlphaFoldDB" id="A0A832UVE2"/>